<dbReference type="AlphaFoldDB" id="A0A0K9PWD5"/>
<dbReference type="Proteomes" id="UP000036987">
    <property type="component" value="Unassembled WGS sequence"/>
</dbReference>
<dbReference type="OrthoDB" id="663146at2759"/>
<evidence type="ECO:0000313" key="1">
    <source>
        <dbReference type="EMBL" id="KMZ73301.1"/>
    </source>
</evidence>
<dbReference type="EMBL" id="LFYR01000585">
    <property type="protein sequence ID" value="KMZ73301.1"/>
    <property type="molecule type" value="Genomic_DNA"/>
</dbReference>
<name>A0A0K9PWD5_ZOSMR</name>
<sequence>MDPMSRPSMSHVIAMLNGDLDIGTLLSKPLYLMFWQVDGSSRATHSNDTEFHLKEFDSSQGISVCSYSQCMPLQHTGQIN</sequence>
<accession>A0A0K9PWD5</accession>
<evidence type="ECO:0000313" key="2">
    <source>
        <dbReference type="Proteomes" id="UP000036987"/>
    </source>
</evidence>
<comment type="caution">
    <text evidence="1">The sequence shown here is derived from an EMBL/GenBank/DDBJ whole genome shotgun (WGS) entry which is preliminary data.</text>
</comment>
<proteinExistence type="predicted"/>
<reference evidence="2" key="1">
    <citation type="journal article" date="2016" name="Nature">
        <title>The genome of the seagrass Zostera marina reveals angiosperm adaptation to the sea.</title>
        <authorList>
            <person name="Olsen J.L."/>
            <person name="Rouze P."/>
            <person name="Verhelst B."/>
            <person name="Lin Y.-C."/>
            <person name="Bayer T."/>
            <person name="Collen J."/>
            <person name="Dattolo E."/>
            <person name="De Paoli E."/>
            <person name="Dittami S."/>
            <person name="Maumus F."/>
            <person name="Michel G."/>
            <person name="Kersting A."/>
            <person name="Lauritano C."/>
            <person name="Lohaus R."/>
            <person name="Toepel M."/>
            <person name="Tonon T."/>
            <person name="Vanneste K."/>
            <person name="Amirebrahimi M."/>
            <person name="Brakel J."/>
            <person name="Bostroem C."/>
            <person name="Chovatia M."/>
            <person name="Grimwood J."/>
            <person name="Jenkins J.W."/>
            <person name="Jueterbock A."/>
            <person name="Mraz A."/>
            <person name="Stam W.T."/>
            <person name="Tice H."/>
            <person name="Bornberg-Bauer E."/>
            <person name="Green P.J."/>
            <person name="Pearson G.A."/>
            <person name="Procaccini G."/>
            <person name="Duarte C.M."/>
            <person name="Schmutz J."/>
            <person name="Reusch T.B.H."/>
            <person name="Van de Peer Y."/>
        </authorList>
    </citation>
    <scope>NUCLEOTIDE SEQUENCE [LARGE SCALE GENOMIC DNA]</scope>
    <source>
        <strain evidence="2">cv. Finnish</strain>
    </source>
</reference>
<protein>
    <submittedName>
        <fullName evidence="1">Uncharacterized protein</fullName>
    </submittedName>
</protein>
<organism evidence="1 2">
    <name type="scientific">Zostera marina</name>
    <name type="common">Eelgrass</name>
    <dbReference type="NCBI Taxonomy" id="29655"/>
    <lineage>
        <taxon>Eukaryota</taxon>
        <taxon>Viridiplantae</taxon>
        <taxon>Streptophyta</taxon>
        <taxon>Embryophyta</taxon>
        <taxon>Tracheophyta</taxon>
        <taxon>Spermatophyta</taxon>
        <taxon>Magnoliopsida</taxon>
        <taxon>Liliopsida</taxon>
        <taxon>Zosteraceae</taxon>
        <taxon>Zostera</taxon>
    </lineage>
</organism>
<gene>
    <name evidence="1" type="ORF">ZOSMA_14G00620</name>
</gene>
<keyword evidence="2" id="KW-1185">Reference proteome</keyword>